<feature type="signal peptide" evidence="8">
    <location>
        <begin position="1"/>
        <end position="19"/>
    </location>
</feature>
<reference evidence="10" key="1">
    <citation type="submission" date="2016-09" db="EMBL/GenBank/DDBJ databases">
        <authorList>
            <consortium name="Pathogen Informatics"/>
            <person name="Sun Q."/>
            <person name="Inoue M."/>
        </authorList>
    </citation>
    <scope>NUCLEOTIDE SEQUENCE</scope>
</reference>
<name>A0ABY1URE4_9APIC</name>
<keyword evidence="4" id="KW-0067">ATP-binding</keyword>
<evidence type="ECO:0000313" key="11">
    <source>
        <dbReference type="Proteomes" id="UP000831156"/>
    </source>
</evidence>
<keyword evidence="2 10" id="KW-0436">Ligase</keyword>
<dbReference type="SMART" id="SM00896">
    <property type="entry name" value="FDX-ACB"/>
    <property type="match status" value="1"/>
</dbReference>
<evidence type="ECO:0000256" key="7">
    <source>
        <dbReference type="SAM" id="MobiDB-lite"/>
    </source>
</evidence>
<gene>
    <name evidence="10" type="ORF">PGABG01_1230900</name>
</gene>
<dbReference type="EMBL" id="LT969435">
    <property type="protein sequence ID" value="SOV16502.1"/>
    <property type="molecule type" value="Genomic_DNA"/>
</dbReference>
<dbReference type="SUPFAM" id="SSF55681">
    <property type="entry name" value="Class II aaRS and biotin synthetases"/>
    <property type="match status" value="1"/>
</dbReference>
<dbReference type="Gene3D" id="3.30.70.380">
    <property type="entry name" value="Ferrodoxin-fold anticodon-binding domain"/>
    <property type="match status" value="1"/>
</dbReference>
<keyword evidence="3" id="KW-0547">Nucleotide-binding</keyword>
<dbReference type="InterPro" id="IPR002319">
    <property type="entry name" value="Phenylalanyl-tRNA_Synthase"/>
</dbReference>
<organism evidence="10 11">
    <name type="scientific">Plasmodium gaboni</name>
    <dbReference type="NCBI Taxonomy" id="647221"/>
    <lineage>
        <taxon>Eukaryota</taxon>
        <taxon>Sar</taxon>
        <taxon>Alveolata</taxon>
        <taxon>Apicomplexa</taxon>
        <taxon>Aconoidasida</taxon>
        <taxon>Haemosporida</taxon>
        <taxon>Plasmodiidae</taxon>
        <taxon>Plasmodium</taxon>
        <taxon>Plasmodium (Laverania)</taxon>
    </lineage>
</organism>
<feature type="compositionally biased region" description="Basic and acidic residues" evidence="7">
    <location>
        <begin position="401"/>
        <end position="441"/>
    </location>
</feature>
<evidence type="ECO:0000256" key="1">
    <source>
        <dbReference type="ARBA" id="ARBA00008226"/>
    </source>
</evidence>
<evidence type="ECO:0000256" key="3">
    <source>
        <dbReference type="ARBA" id="ARBA00022741"/>
    </source>
</evidence>
<dbReference type="Pfam" id="PF01409">
    <property type="entry name" value="tRNA-synt_2d"/>
    <property type="match status" value="1"/>
</dbReference>
<dbReference type="PANTHER" id="PTHR11538">
    <property type="entry name" value="PHENYLALANYL-TRNA SYNTHETASE"/>
    <property type="match status" value="1"/>
</dbReference>
<evidence type="ECO:0000256" key="5">
    <source>
        <dbReference type="ARBA" id="ARBA00022917"/>
    </source>
</evidence>
<keyword evidence="8" id="KW-0732">Signal</keyword>
<feature type="chain" id="PRO_5045345470" evidence="8">
    <location>
        <begin position="20"/>
        <end position="591"/>
    </location>
</feature>
<dbReference type="InterPro" id="IPR036690">
    <property type="entry name" value="Fdx_antiC-bd_sf"/>
</dbReference>
<dbReference type="GO" id="GO:0016874">
    <property type="term" value="F:ligase activity"/>
    <property type="evidence" value="ECO:0007669"/>
    <property type="project" value="UniProtKB-KW"/>
</dbReference>
<dbReference type="InterPro" id="IPR005121">
    <property type="entry name" value="Fdx_antiC-bd"/>
</dbReference>
<evidence type="ECO:0000313" key="10">
    <source>
        <dbReference type="EMBL" id="SOV16502.1"/>
    </source>
</evidence>
<dbReference type="PANTHER" id="PTHR11538:SF41">
    <property type="entry name" value="PHENYLALANINE--TRNA LIGASE, MITOCHONDRIAL"/>
    <property type="match status" value="1"/>
</dbReference>
<accession>A0ABY1URE4</accession>
<protein>
    <submittedName>
        <fullName evidence="10">Phenylalanine--tRNA ligase</fullName>
    </submittedName>
</protein>
<evidence type="ECO:0000256" key="2">
    <source>
        <dbReference type="ARBA" id="ARBA00022598"/>
    </source>
</evidence>
<sequence>MFFSFLICFIFVIIEFIESYKKIPQISDIYFRKLDKNYHIKDDIINYNRFKYVYKIKNHPLNEIKEEVLNFLKKKTSFYLVYNKCPLYYKDLCFKEILIKDTNETTSIKNNFYFSHDYLFIPQATSLFPYIYDLLKNNNTQQNNIQKYNDTINVRNYACNDNTANNVDVNKNIKKKKKDDYINKDIIENNNVHIINNSNILNNESDNFCIISNIFRKDNIDKLHFPFFNQIDIYFKITNELVHKKKQLVYFLCELLSTIFGNNYKWRIRKDSFDFTTHSLQAEVFHNNKWIEILGSGILKNKIIFNKKKNYEINDYLAVGIGLDRIAMIKWDIERIRDLYLYIYNTEKNLYSGEQHNQKDDKFSHHISNQIFNKNINEYVLNNNDDSYNYNNGKNCFLKNKKNENKHDKNQHDKHQHDKNQHDKNQHDKLQHDKQQHDKHQHENILLNSPKLEGQKLKHNLLTHIKQNVHIQQNTKNTNITSDEVLYFSNLYNIKDEQRDLSFYSNEQWNNEDFIKNIMQLKNIKNLHFLKTVYLFDIFLNKQSNKTSYAYKFVYTPTTNIKEQHVFKNHVKELHEQIIKQITKMYNIIIR</sequence>
<evidence type="ECO:0000256" key="6">
    <source>
        <dbReference type="ARBA" id="ARBA00023146"/>
    </source>
</evidence>
<dbReference type="InterPro" id="IPR045864">
    <property type="entry name" value="aa-tRNA-synth_II/BPL/LPL"/>
</dbReference>
<keyword evidence="5" id="KW-0648">Protein biosynthesis</keyword>
<dbReference type="PROSITE" id="PS51447">
    <property type="entry name" value="FDX_ACB"/>
    <property type="match status" value="1"/>
</dbReference>
<dbReference type="Proteomes" id="UP000831156">
    <property type="component" value="Chromosome 12"/>
</dbReference>
<evidence type="ECO:0000256" key="8">
    <source>
        <dbReference type="SAM" id="SignalP"/>
    </source>
</evidence>
<keyword evidence="6" id="KW-0030">Aminoacyl-tRNA synthetase</keyword>
<dbReference type="SUPFAM" id="SSF54991">
    <property type="entry name" value="Anticodon-binding domain of PheRS"/>
    <property type="match status" value="1"/>
</dbReference>
<evidence type="ECO:0000259" key="9">
    <source>
        <dbReference type="PROSITE" id="PS51447"/>
    </source>
</evidence>
<comment type="similarity">
    <text evidence="1">Belongs to the class-II aminoacyl-tRNA synthetase family.</text>
</comment>
<evidence type="ECO:0000256" key="4">
    <source>
        <dbReference type="ARBA" id="ARBA00022840"/>
    </source>
</evidence>
<feature type="region of interest" description="Disordered" evidence="7">
    <location>
        <begin position="394"/>
        <end position="441"/>
    </location>
</feature>
<keyword evidence="11" id="KW-1185">Reference proteome</keyword>
<proteinExistence type="inferred from homology"/>
<dbReference type="Gene3D" id="3.30.930.10">
    <property type="entry name" value="Bira Bifunctional Protein, Domain 2"/>
    <property type="match status" value="1"/>
</dbReference>
<feature type="domain" description="FDX-ACB" evidence="9">
    <location>
        <begin position="492"/>
        <end position="591"/>
    </location>
</feature>